<gene>
    <name evidence="1" type="ORF">INR99_10990</name>
</gene>
<name>A0A8J7FKT8_9NEIS</name>
<protein>
    <submittedName>
        <fullName evidence="1">Tetratricopeptide repeat protein</fullName>
    </submittedName>
</protein>
<dbReference type="EMBL" id="JADFUA010000006">
    <property type="protein sequence ID" value="MBE9609872.1"/>
    <property type="molecule type" value="Genomic_DNA"/>
</dbReference>
<evidence type="ECO:0000313" key="2">
    <source>
        <dbReference type="Proteomes" id="UP000604481"/>
    </source>
</evidence>
<dbReference type="SUPFAM" id="SSF48452">
    <property type="entry name" value="TPR-like"/>
    <property type="match status" value="1"/>
</dbReference>
<keyword evidence="2" id="KW-1185">Reference proteome</keyword>
<dbReference type="Gene3D" id="1.25.40.10">
    <property type="entry name" value="Tetratricopeptide repeat domain"/>
    <property type="match status" value="1"/>
</dbReference>
<evidence type="ECO:0000313" key="1">
    <source>
        <dbReference type="EMBL" id="MBE9609872.1"/>
    </source>
</evidence>
<dbReference type="RefSeq" id="WP_194116402.1">
    <property type="nucleotide sequence ID" value="NZ_JADFUA010000006.1"/>
</dbReference>
<dbReference type="Proteomes" id="UP000604481">
    <property type="component" value="Unassembled WGS sequence"/>
</dbReference>
<accession>A0A8J7FKT8</accession>
<dbReference type="AlphaFoldDB" id="A0A8J7FKT8"/>
<proteinExistence type="predicted"/>
<dbReference type="InterPro" id="IPR011990">
    <property type="entry name" value="TPR-like_helical_dom_sf"/>
</dbReference>
<organism evidence="1 2">
    <name type="scientific">Chitinilyticum piscinae</name>
    <dbReference type="NCBI Taxonomy" id="2866724"/>
    <lineage>
        <taxon>Bacteria</taxon>
        <taxon>Pseudomonadati</taxon>
        <taxon>Pseudomonadota</taxon>
        <taxon>Betaproteobacteria</taxon>
        <taxon>Neisseriales</taxon>
        <taxon>Chitinibacteraceae</taxon>
        <taxon>Chitinilyticum</taxon>
    </lineage>
</organism>
<reference evidence="1 2" key="1">
    <citation type="submission" date="2020-10" db="EMBL/GenBank/DDBJ databases">
        <title>The genome sequence of Chitinilyticum litopenaei 4Y14.</title>
        <authorList>
            <person name="Liu Y."/>
        </authorList>
    </citation>
    <scope>NUCLEOTIDE SEQUENCE [LARGE SCALE GENOMIC DNA]</scope>
    <source>
        <strain evidence="1 2">4Y14</strain>
    </source>
</reference>
<comment type="caution">
    <text evidence="1">The sequence shown here is derived from an EMBL/GenBank/DDBJ whole genome shotgun (WGS) entry which is preliminary data.</text>
</comment>
<sequence>MSAAELIAAAHEAWNAGQYAETERCFLAALALAPDVTTTHFDLGLFYKYEARWADSLRHSLRAAELDAGNEGAWWNAGIAATALQDWSTAARAWQAFGIAMPLDTLPPDLQLGLVPIRITIGERAEVVWAQRLDPARARIINIPFPESHAHFADIVLHDGAPNGYRELDGQQVPVFDALAVWEESGLRTFVLDCLADSPAPLQMLGQLAHERGRRAQDWTQSVRYLCKACDEGTPHEHHDQNLDPGWQQEREVAVAARDAAELNQLLDAWQAACPAVVVRDIYEAVAEDAAEGEQTR</sequence>